<organism evidence="6 7">
    <name type="scientific">Xylaria grammica</name>
    <dbReference type="NCBI Taxonomy" id="363999"/>
    <lineage>
        <taxon>Eukaryota</taxon>
        <taxon>Fungi</taxon>
        <taxon>Dikarya</taxon>
        <taxon>Ascomycota</taxon>
        <taxon>Pezizomycotina</taxon>
        <taxon>Sordariomycetes</taxon>
        <taxon>Xylariomycetidae</taxon>
        <taxon>Xylariales</taxon>
        <taxon>Xylariaceae</taxon>
        <taxon>Xylaria</taxon>
    </lineage>
</organism>
<evidence type="ECO:0000256" key="4">
    <source>
        <dbReference type="ARBA" id="ARBA00022729"/>
    </source>
</evidence>
<evidence type="ECO:0000313" key="7">
    <source>
        <dbReference type="Proteomes" id="UP000286045"/>
    </source>
</evidence>
<dbReference type="STRING" id="363999.A0A439D8J9"/>
<dbReference type="PANTHER" id="PTHR38425">
    <property type="entry name" value="LONG CHRONOLOGICAL LIFESPAN PROTEIN 2"/>
    <property type="match status" value="1"/>
</dbReference>
<evidence type="ECO:0000313" key="6">
    <source>
        <dbReference type="EMBL" id="RWA10733.1"/>
    </source>
</evidence>
<evidence type="ECO:0000256" key="2">
    <source>
        <dbReference type="ARBA" id="ARBA00010545"/>
    </source>
</evidence>
<dbReference type="CDD" id="cd23996">
    <property type="entry name" value="LCL2-like"/>
    <property type="match status" value="1"/>
</dbReference>
<accession>A0A439D8J9</accession>
<keyword evidence="7" id="KW-1185">Reference proteome</keyword>
<dbReference type="GO" id="GO:0036503">
    <property type="term" value="P:ERAD pathway"/>
    <property type="evidence" value="ECO:0007669"/>
    <property type="project" value="TreeGrafter"/>
</dbReference>
<evidence type="ECO:0000256" key="3">
    <source>
        <dbReference type="ARBA" id="ARBA00018534"/>
    </source>
</evidence>
<dbReference type="InterPro" id="IPR034543">
    <property type="entry name" value="LCL2"/>
</dbReference>
<proteinExistence type="inferred from homology"/>
<keyword evidence="4 5" id="KW-0732">Signal</keyword>
<comment type="caution">
    <text evidence="6">The sequence shown here is derived from an EMBL/GenBank/DDBJ whole genome shotgun (WGS) entry which is preliminary data.</text>
</comment>
<feature type="chain" id="PRO_5019353946" description="Long chronological lifespan protein 2" evidence="5">
    <location>
        <begin position="22"/>
        <end position="140"/>
    </location>
</feature>
<dbReference type="EMBL" id="RYZI01000103">
    <property type="protein sequence ID" value="RWA10733.1"/>
    <property type="molecule type" value="Genomic_DNA"/>
</dbReference>
<dbReference type="PANTHER" id="PTHR38425:SF1">
    <property type="entry name" value="LONG CHRONOLOGICAL LIFESPAN PROTEIN 2"/>
    <property type="match status" value="1"/>
</dbReference>
<sequence length="140" mass="15598">MHFLNTVSLLVVAVLSSVAQAQFGFFDQMFGGGQQQQQQRPQNVPSDSSFYQSNFDRMHCDNYLCPDTLGKPSPTTYPPGRARRTTKTSCVHFPHHCPCAWPSNEDKFEMGEGHRICVSKGGFKAGEAARKVELARKGML</sequence>
<feature type="signal peptide" evidence="5">
    <location>
        <begin position="1"/>
        <end position="21"/>
    </location>
</feature>
<evidence type="ECO:0000256" key="5">
    <source>
        <dbReference type="SAM" id="SignalP"/>
    </source>
</evidence>
<dbReference type="AlphaFoldDB" id="A0A439D8J9"/>
<name>A0A439D8J9_9PEZI</name>
<comment type="function">
    <text evidence="1">Probable component of the endoplasmic reticulum-associated degradation (ERAD) pathway.</text>
</comment>
<evidence type="ECO:0000256" key="1">
    <source>
        <dbReference type="ARBA" id="ARBA00002208"/>
    </source>
</evidence>
<comment type="similarity">
    <text evidence="2">Belongs to the LCL2 family.</text>
</comment>
<protein>
    <recommendedName>
        <fullName evidence="3">Long chronological lifespan protein 2</fullName>
    </recommendedName>
</protein>
<gene>
    <name evidence="6" type="ORF">EKO27_g4363</name>
</gene>
<dbReference type="Proteomes" id="UP000286045">
    <property type="component" value="Unassembled WGS sequence"/>
</dbReference>
<reference evidence="6 7" key="1">
    <citation type="submission" date="2018-12" db="EMBL/GenBank/DDBJ databases">
        <title>Draft genome sequence of Xylaria grammica IHI A82.</title>
        <authorList>
            <person name="Buettner E."/>
            <person name="Kellner H."/>
        </authorList>
    </citation>
    <scope>NUCLEOTIDE SEQUENCE [LARGE SCALE GENOMIC DNA]</scope>
    <source>
        <strain evidence="6 7">IHI A82</strain>
    </source>
</reference>